<dbReference type="CDD" id="cd00683">
    <property type="entry name" value="Trans_IPPS_HH"/>
    <property type="match status" value="2"/>
</dbReference>
<keyword evidence="4" id="KW-0808">Transferase</keyword>
<evidence type="ECO:0000313" key="6">
    <source>
        <dbReference type="EMBL" id="KAJ8437161.1"/>
    </source>
</evidence>
<dbReference type="InterPro" id="IPR008949">
    <property type="entry name" value="Isoprenoid_synthase_dom_sf"/>
</dbReference>
<dbReference type="InterPro" id="IPR033904">
    <property type="entry name" value="Trans_IPPS_HH"/>
</dbReference>
<dbReference type="GO" id="GO:0046905">
    <property type="term" value="F:15-cis-phytoene synthase activity"/>
    <property type="evidence" value="ECO:0007669"/>
    <property type="project" value="UniProtKB-EC"/>
</dbReference>
<evidence type="ECO:0000256" key="5">
    <source>
        <dbReference type="ARBA" id="ARBA00022746"/>
    </source>
</evidence>
<dbReference type="InterPro" id="IPR002060">
    <property type="entry name" value="Squ/phyt_synthse"/>
</dbReference>
<protein>
    <recommendedName>
        <fullName evidence="3">15-cis-phytoene synthase</fullName>
        <ecNumber evidence="3">2.5.1.32</ecNumber>
    </recommendedName>
</protein>
<dbReference type="OrthoDB" id="6600518at2759"/>
<dbReference type="Gene3D" id="1.10.600.10">
    <property type="entry name" value="Farnesyl Diphosphate Synthase"/>
    <property type="match status" value="2"/>
</dbReference>
<dbReference type="AlphaFoldDB" id="A0A9Q1QD62"/>
<keyword evidence="7" id="KW-1185">Reference proteome</keyword>
<dbReference type="EC" id="2.5.1.32" evidence="3"/>
<evidence type="ECO:0000256" key="4">
    <source>
        <dbReference type="ARBA" id="ARBA00022679"/>
    </source>
</evidence>
<dbReference type="Proteomes" id="UP001153076">
    <property type="component" value="Unassembled WGS sequence"/>
</dbReference>
<reference evidence="6" key="1">
    <citation type="submission" date="2022-04" db="EMBL/GenBank/DDBJ databases">
        <title>Carnegiea gigantea Genome sequencing and assembly v2.</title>
        <authorList>
            <person name="Copetti D."/>
            <person name="Sanderson M.J."/>
            <person name="Burquez A."/>
            <person name="Wojciechowski M.F."/>
        </authorList>
    </citation>
    <scope>NUCLEOTIDE SEQUENCE</scope>
    <source>
        <strain evidence="6">SGP5-SGP5p</strain>
        <tissue evidence="6">Aerial part</tissue>
    </source>
</reference>
<dbReference type="InterPro" id="IPR019845">
    <property type="entry name" value="Squalene/phytoene_synthase_CS"/>
</dbReference>
<keyword evidence="5" id="KW-0125">Carotenoid biosynthesis</keyword>
<accession>A0A9Q1QD62</accession>
<evidence type="ECO:0000256" key="1">
    <source>
        <dbReference type="ARBA" id="ARBA00001805"/>
    </source>
</evidence>
<dbReference type="PROSITE" id="PS01045">
    <property type="entry name" value="SQUALEN_PHYTOEN_SYN_2"/>
    <property type="match status" value="1"/>
</dbReference>
<dbReference type="GO" id="GO:0016117">
    <property type="term" value="P:carotenoid biosynthetic process"/>
    <property type="evidence" value="ECO:0007669"/>
    <property type="project" value="UniProtKB-KW"/>
</dbReference>
<evidence type="ECO:0000313" key="7">
    <source>
        <dbReference type="Proteomes" id="UP001153076"/>
    </source>
</evidence>
<gene>
    <name evidence="6" type="ORF">Cgig2_016904</name>
</gene>
<dbReference type="SUPFAM" id="SSF48576">
    <property type="entry name" value="Terpenoid synthases"/>
    <property type="match status" value="2"/>
</dbReference>
<name>A0A9Q1QD62_9CARY</name>
<comment type="caution">
    <text evidence="6">The sequence shown here is derived from an EMBL/GenBank/DDBJ whole genome shotgun (WGS) entry which is preliminary data.</text>
</comment>
<dbReference type="Pfam" id="PF00494">
    <property type="entry name" value="SQS_PSY"/>
    <property type="match status" value="2"/>
</dbReference>
<dbReference type="GO" id="GO:0051996">
    <property type="term" value="F:squalene synthase [NAD(P)H] activity"/>
    <property type="evidence" value="ECO:0007669"/>
    <property type="project" value="InterPro"/>
</dbReference>
<proteinExistence type="inferred from homology"/>
<comment type="similarity">
    <text evidence="2">Belongs to the phytoene/squalene synthase family.</text>
</comment>
<evidence type="ECO:0000256" key="2">
    <source>
        <dbReference type="ARBA" id="ARBA00006251"/>
    </source>
</evidence>
<evidence type="ECO:0000256" key="3">
    <source>
        <dbReference type="ARBA" id="ARBA00012396"/>
    </source>
</evidence>
<dbReference type="EMBL" id="JAKOGI010000316">
    <property type="protein sequence ID" value="KAJ8437161.1"/>
    <property type="molecule type" value="Genomic_DNA"/>
</dbReference>
<comment type="catalytic activity">
    <reaction evidence="1">
        <text>2 (2E,6E,10E)-geranylgeranyl diphosphate = 15-cis-phytoene + 2 diphosphate</text>
        <dbReference type="Rhea" id="RHEA:34475"/>
        <dbReference type="ChEBI" id="CHEBI:27787"/>
        <dbReference type="ChEBI" id="CHEBI:33019"/>
        <dbReference type="ChEBI" id="CHEBI:58756"/>
        <dbReference type="EC" id="2.5.1.32"/>
    </reaction>
</comment>
<sequence>MYSLLLQVQPPNPAGINSNINPLFSIKRSISSTSAAVRAALVAGTTTCCAHDLCKKGVDPVTDFHVQQVIERQLKHRDVIATRRTGSHFDPGFLREAYQRCQRLCAAYAKNFYLGKAFFLGGRGVPLLFLAVLFVPLLQCLSSSNYAGTLLMTDERKKAIWALYVWCRRTDDLVDGPNAHLASSTLLDIWEERLEEIFNGCPYDILDSALADTVQRFPLDIKPFKDMIEGMRMDTCKDRYENFVELYHYCYYVAGTAGLMSVPIMAKSPESLTHAQSIYHTALALRGRIYLPQDELREFGLKDKDVFSRKVTHKWREFMKKQIMRARAYFDQAEQDATQLDSDSRWPAWSSLMLYRRILKEIENNDYDNLTKQAHVGTPKKLLTLLLAYTKAVPNLVITGTSDVKVLFPVKRLVTSTAATVRAELVTGTSTSPSTSSHLHGLSKKGIDPLADFHVHQVIERQSKPKDVVVTLRLIKGAKKYVLHMPRPSIWVGTLLMTDERKKAIDMIEGMRMDTCKYRYDNFEKLYRYCYCVAGTVGLMSVPIMGIPPESVTSSPSIYHDAVCLGIGNQLTNILRDVREDALRWRIYLPRDKLREFGANDKDVFSGKVTDKWREFMKKQIKRARAYFEQAEQGVTKLDQDSQWPVWSSLMLYQGILNEIENNDYDNLTKPAYVGRTKKLLTLPLAYGKAMVQCQPQPFSARR</sequence>
<dbReference type="PANTHER" id="PTHR31480">
    <property type="entry name" value="BIFUNCTIONAL LYCOPENE CYCLASE/PHYTOENE SYNTHASE"/>
    <property type="match status" value="1"/>
</dbReference>
<dbReference type="PROSITE" id="PS01044">
    <property type="entry name" value="SQUALEN_PHYTOEN_SYN_1"/>
    <property type="match status" value="1"/>
</dbReference>
<organism evidence="6 7">
    <name type="scientific">Carnegiea gigantea</name>
    <dbReference type="NCBI Taxonomy" id="171969"/>
    <lineage>
        <taxon>Eukaryota</taxon>
        <taxon>Viridiplantae</taxon>
        <taxon>Streptophyta</taxon>
        <taxon>Embryophyta</taxon>
        <taxon>Tracheophyta</taxon>
        <taxon>Spermatophyta</taxon>
        <taxon>Magnoliopsida</taxon>
        <taxon>eudicotyledons</taxon>
        <taxon>Gunneridae</taxon>
        <taxon>Pentapetalae</taxon>
        <taxon>Caryophyllales</taxon>
        <taxon>Cactineae</taxon>
        <taxon>Cactaceae</taxon>
        <taxon>Cactoideae</taxon>
        <taxon>Echinocereeae</taxon>
        <taxon>Carnegiea</taxon>
    </lineage>
</organism>